<dbReference type="EMBL" id="CAJPIZ010021485">
    <property type="protein sequence ID" value="CAG2117645.1"/>
    <property type="molecule type" value="Genomic_DNA"/>
</dbReference>
<gene>
    <name evidence="11" type="ORF">OSB1V03_LOCUS17598</name>
</gene>
<dbReference type="PANTHER" id="PTHR46179:SF13">
    <property type="entry name" value="C2H2-TYPE DOMAIN-CONTAINING PROTEIN"/>
    <property type="match status" value="1"/>
</dbReference>
<dbReference type="InterPro" id="IPR051061">
    <property type="entry name" value="Zinc_finger_trans_reg"/>
</dbReference>
<reference evidence="11" key="1">
    <citation type="submission" date="2020-11" db="EMBL/GenBank/DDBJ databases">
        <authorList>
            <person name="Tran Van P."/>
        </authorList>
    </citation>
    <scope>NUCLEOTIDE SEQUENCE</scope>
</reference>
<evidence type="ECO:0000256" key="4">
    <source>
        <dbReference type="ARBA" id="ARBA00022833"/>
    </source>
</evidence>
<feature type="compositionally biased region" description="Basic and acidic residues" evidence="9">
    <location>
        <begin position="89"/>
        <end position="98"/>
    </location>
</feature>
<dbReference type="PANTHER" id="PTHR46179">
    <property type="entry name" value="ZINC FINGER PROTEIN"/>
    <property type="match status" value="1"/>
</dbReference>
<accession>A0A7R9LC92</accession>
<keyword evidence="7" id="KW-0539">Nucleus</keyword>
<evidence type="ECO:0000256" key="8">
    <source>
        <dbReference type="PROSITE-ProRule" id="PRU00042"/>
    </source>
</evidence>
<protein>
    <recommendedName>
        <fullName evidence="10">C2H2-type domain-containing protein</fullName>
    </recommendedName>
</protein>
<feature type="compositionally biased region" description="Polar residues" evidence="9">
    <location>
        <begin position="72"/>
        <end position="82"/>
    </location>
</feature>
<evidence type="ECO:0000256" key="5">
    <source>
        <dbReference type="ARBA" id="ARBA00023015"/>
    </source>
</evidence>
<dbReference type="InterPro" id="IPR013087">
    <property type="entry name" value="Znf_C2H2_type"/>
</dbReference>
<feature type="domain" description="C2H2-type" evidence="10">
    <location>
        <begin position="174"/>
        <end position="204"/>
    </location>
</feature>
<dbReference type="GO" id="GO:0008270">
    <property type="term" value="F:zinc ion binding"/>
    <property type="evidence" value="ECO:0007669"/>
    <property type="project" value="UniProtKB-KW"/>
</dbReference>
<keyword evidence="12" id="KW-1185">Reference proteome</keyword>
<dbReference type="AlphaFoldDB" id="A0A7R9LC92"/>
<evidence type="ECO:0000313" key="12">
    <source>
        <dbReference type="Proteomes" id="UP000759131"/>
    </source>
</evidence>
<evidence type="ECO:0000256" key="3">
    <source>
        <dbReference type="ARBA" id="ARBA00022771"/>
    </source>
</evidence>
<dbReference type="SUPFAM" id="SSF57667">
    <property type="entry name" value="beta-beta-alpha zinc fingers"/>
    <property type="match status" value="4"/>
</dbReference>
<dbReference type="PROSITE" id="PS00028">
    <property type="entry name" value="ZINC_FINGER_C2H2_1"/>
    <property type="match status" value="6"/>
</dbReference>
<dbReference type="Gene3D" id="3.30.160.60">
    <property type="entry name" value="Classic Zinc Finger"/>
    <property type="match status" value="5"/>
</dbReference>
<feature type="domain" description="C2H2-type" evidence="10">
    <location>
        <begin position="220"/>
        <end position="250"/>
    </location>
</feature>
<evidence type="ECO:0000256" key="9">
    <source>
        <dbReference type="SAM" id="MobiDB-lite"/>
    </source>
</evidence>
<organism evidence="11">
    <name type="scientific">Medioppia subpectinata</name>
    <dbReference type="NCBI Taxonomy" id="1979941"/>
    <lineage>
        <taxon>Eukaryota</taxon>
        <taxon>Metazoa</taxon>
        <taxon>Ecdysozoa</taxon>
        <taxon>Arthropoda</taxon>
        <taxon>Chelicerata</taxon>
        <taxon>Arachnida</taxon>
        <taxon>Acari</taxon>
        <taxon>Acariformes</taxon>
        <taxon>Sarcoptiformes</taxon>
        <taxon>Oribatida</taxon>
        <taxon>Brachypylina</taxon>
        <taxon>Oppioidea</taxon>
        <taxon>Oppiidae</taxon>
        <taxon>Medioppia</taxon>
    </lineage>
</organism>
<feature type="domain" description="C2H2-type" evidence="10">
    <location>
        <begin position="277"/>
        <end position="307"/>
    </location>
</feature>
<keyword evidence="4" id="KW-0862">Zinc</keyword>
<dbReference type="SMART" id="SM00355">
    <property type="entry name" value="ZnF_C2H2"/>
    <property type="match status" value="8"/>
</dbReference>
<dbReference type="GO" id="GO:0005634">
    <property type="term" value="C:nucleus"/>
    <property type="evidence" value="ECO:0007669"/>
    <property type="project" value="UniProtKB-SubCell"/>
</dbReference>
<dbReference type="GO" id="GO:0006357">
    <property type="term" value="P:regulation of transcription by RNA polymerase II"/>
    <property type="evidence" value="ECO:0007669"/>
    <property type="project" value="TreeGrafter"/>
</dbReference>
<feature type="domain" description="C2H2-type" evidence="10">
    <location>
        <begin position="370"/>
        <end position="398"/>
    </location>
</feature>
<keyword evidence="3 8" id="KW-0863">Zinc-finger</keyword>
<dbReference type="EMBL" id="OC876060">
    <property type="protein sequence ID" value="CAD7638933.1"/>
    <property type="molecule type" value="Genomic_DNA"/>
</dbReference>
<feature type="region of interest" description="Disordered" evidence="9">
    <location>
        <begin position="53"/>
        <end position="134"/>
    </location>
</feature>
<dbReference type="Proteomes" id="UP000759131">
    <property type="component" value="Unassembled WGS sequence"/>
</dbReference>
<comment type="subcellular location">
    <subcellularLocation>
        <location evidence="1">Nucleus</location>
    </subcellularLocation>
</comment>
<feature type="compositionally biased region" description="Basic residues" evidence="9">
    <location>
        <begin position="111"/>
        <end position="123"/>
    </location>
</feature>
<name>A0A7R9LC92_9ACAR</name>
<keyword evidence="5" id="KW-0805">Transcription regulation</keyword>
<evidence type="ECO:0000256" key="7">
    <source>
        <dbReference type="ARBA" id="ARBA00023242"/>
    </source>
</evidence>
<evidence type="ECO:0000259" key="10">
    <source>
        <dbReference type="PROSITE" id="PS50157"/>
    </source>
</evidence>
<evidence type="ECO:0000256" key="1">
    <source>
        <dbReference type="ARBA" id="ARBA00004123"/>
    </source>
</evidence>
<dbReference type="Pfam" id="PF00096">
    <property type="entry name" value="zf-C2H2"/>
    <property type="match status" value="2"/>
</dbReference>
<evidence type="ECO:0000256" key="2">
    <source>
        <dbReference type="ARBA" id="ARBA00022723"/>
    </source>
</evidence>
<keyword evidence="2" id="KW-0479">Metal-binding</keyword>
<evidence type="ECO:0000313" key="11">
    <source>
        <dbReference type="EMBL" id="CAD7638933.1"/>
    </source>
</evidence>
<proteinExistence type="predicted"/>
<sequence length="398" mass="45699">MNALMSELSTIQETANASHMKEVVVFKRNTTNGSQSFKALVVLRSDNKVSQTADIASHTTTDGKRPKRRTKWSTTPRSSSSEADPIDDDVNKDSDWSAEKNVNNNNDQKNGPKRRRIAQRKRTKECLSSDDSGSDLPVERIGRHSCPVEGCAKILTTPLRLKWHVRNHVRGKTYKCEYEGCDRAFRDSSGLRSHKKCRHESPKMRWHSNQQYFDANTQTYICPHAECGLTFAVRTKLGLHLMARHSGRVFACDHVGCDRVFKSSDGLNDHKLIHCPKRCDRDGCTEVFSSAWALQKHRRAQHSATGAEPVIPCEWPGCDYRGTKYNVRRHRSLHTADRPYACEWPHCDSRFRFSYSLADHMNVHTNARPHACHWPGCTLRFNRTSNLQRHIKRIHERK</sequence>
<dbReference type="OrthoDB" id="10039931at2759"/>
<feature type="domain" description="C2H2-type" evidence="10">
    <location>
        <begin position="340"/>
        <end position="369"/>
    </location>
</feature>
<keyword evidence="6" id="KW-0804">Transcription</keyword>
<dbReference type="PROSITE" id="PS50157">
    <property type="entry name" value="ZINC_FINGER_C2H2_2"/>
    <property type="match status" value="6"/>
</dbReference>
<feature type="domain" description="C2H2-type" evidence="10">
    <location>
        <begin position="250"/>
        <end position="279"/>
    </location>
</feature>
<dbReference type="InterPro" id="IPR036236">
    <property type="entry name" value="Znf_C2H2_sf"/>
</dbReference>
<evidence type="ECO:0000256" key="6">
    <source>
        <dbReference type="ARBA" id="ARBA00023163"/>
    </source>
</evidence>